<feature type="compositionally biased region" description="Low complexity" evidence="6">
    <location>
        <begin position="1359"/>
        <end position="1374"/>
    </location>
</feature>
<dbReference type="Gene3D" id="2.30.30.490">
    <property type="match status" value="1"/>
</dbReference>
<dbReference type="OrthoDB" id="5376140at2759"/>
<organism evidence="8 9">
    <name type="scientific">Hyaloscypha variabilis (strain UAMH 11265 / GT02V1 / F)</name>
    <name type="common">Meliniomyces variabilis</name>
    <dbReference type="NCBI Taxonomy" id="1149755"/>
    <lineage>
        <taxon>Eukaryota</taxon>
        <taxon>Fungi</taxon>
        <taxon>Dikarya</taxon>
        <taxon>Ascomycota</taxon>
        <taxon>Pezizomycotina</taxon>
        <taxon>Leotiomycetes</taxon>
        <taxon>Helotiales</taxon>
        <taxon>Hyaloscyphaceae</taxon>
        <taxon>Hyaloscypha</taxon>
        <taxon>Hyaloscypha variabilis</taxon>
    </lineage>
</organism>
<gene>
    <name evidence="8" type="ORF">L207DRAFT_632349</name>
</gene>
<evidence type="ECO:0000313" key="9">
    <source>
        <dbReference type="Proteomes" id="UP000235786"/>
    </source>
</evidence>
<evidence type="ECO:0000256" key="3">
    <source>
        <dbReference type="ARBA" id="ARBA00022679"/>
    </source>
</evidence>
<dbReference type="Pfam" id="PF00145">
    <property type="entry name" value="DNA_methylase"/>
    <property type="match status" value="1"/>
</dbReference>
<feature type="compositionally biased region" description="Basic residues" evidence="6">
    <location>
        <begin position="1329"/>
        <end position="1340"/>
    </location>
</feature>
<dbReference type="InterPro" id="IPR043151">
    <property type="entry name" value="BAH_sf"/>
</dbReference>
<dbReference type="PRINTS" id="PR00105">
    <property type="entry name" value="C5METTRFRASE"/>
</dbReference>
<dbReference type="GO" id="GO:0032259">
    <property type="term" value="P:methylation"/>
    <property type="evidence" value="ECO:0007669"/>
    <property type="project" value="UniProtKB-KW"/>
</dbReference>
<dbReference type="InterPro" id="IPR029063">
    <property type="entry name" value="SAM-dependent_MTases_sf"/>
</dbReference>
<dbReference type="PROSITE" id="PS51679">
    <property type="entry name" value="SAM_MT_C5"/>
    <property type="match status" value="1"/>
</dbReference>
<evidence type="ECO:0000256" key="6">
    <source>
        <dbReference type="SAM" id="MobiDB-lite"/>
    </source>
</evidence>
<dbReference type="PANTHER" id="PTHR10629:SF54">
    <property type="entry name" value="DNA METHYLTRANSFERASE DIM-2"/>
    <property type="match status" value="1"/>
</dbReference>
<proteinExistence type="inferred from homology"/>
<accession>A0A2J6RVN9</accession>
<feature type="active site" evidence="5">
    <location>
        <position position="857"/>
    </location>
</feature>
<dbReference type="InterPro" id="IPR001525">
    <property type="entry name" value="C5_MeTfrase"/>
</dbReference>
<keyword evidence="2 5" id="KW-0489">Methyltransferase</keyword>
<comment type="similarity">
    <text evidence="5">Belongs to the class I-like SAM-binding methyltransferase superfamily. C5-methyltransferase family.</text>
</comment>
<sequence length="1519" mass="171284">MLSAMLGKNKNKAPLLIIRPTLITKPDRPQNAIRSSSIDSYHDAESSSPPNPATADSQSEDEDAVTEDWDTSVSHFSSQFRPNNSNETESRSELDEDDFESDIYTRLLASGFSNLRGSFQQGHDQTSVQIPQLTVPKSQYWGYKPPLQRYEEVVAMQELLVGQKQQKLAARNNLGSNILEGQADFEEFELSNFAVYLPPENKWHPSEMRGLQHLTTRQGHGSFYFDGILKTGNARRYVQGVPFKICSVGNYGEHIDEVGTDLWIQSDFNKESRSNIFYRLGTPSSEYERFHVGFLWLANLAKHFVDFCQSCEHRVSFRDFHSNFHAWLHKTHGSSSAFKRWYYEYDKTDFRRAIAANAAFLFKESVGVDEELRSHPVWSEILERDSIPEQKIQETMTVVTPYVYECFKDISFGHHLKTIEPLELIKKRQTQQGKALNLTPNSVPASKRQTSPVRRFAVEISHSADQVQAPRRKSKNIKIGHILSVTKDGQGSFWKDEASRWNTANDCWYVYVQGVHESKSGQRSYDGIWCYSPADTMCALMKYPWPNELFLSDNCTCLHNQRIKEDEILDVIDVIWHGNPAEAGQKLCIRQTYLENERFVTLTELHKQCKHLQEAKQTETPKTISYPVGQTVLVAPSQKTRHELEPYEIMEYITEGSRQFVTLKRLQRRREIDGTGRPNELVYTTKQTEKISANKLERTCLVRFYKTTDEANGLIPPPYNRDGTGNAFYITTRLIQEKGASKLIPIGDDIPRTLIQGFDPSSRPSRRVLRGMDLYCGGGNFGRGIEEGGAVHNEWAVDINKNAIHTYAANLKHRPGTKLFYGSVDDLLKQALQGNAQKSELIPSPGEVDFISAGSPCQGFSKLNYARNNERGLKNQSLVASVAAYVDFFRPKYGILENVMAMAQKGDNRDKDVLSQLICAIVGMGYQTSLFVLDAWSCGSPQARTRLFLVFAAPGLDPLEHPQLSHSHPPNVMDRGLGRLANGQSFGRRMRDLTPFEYVTAGEATKDLPRIGDACTYQCTKQPDHVVFGVSTELRNQIRAIPIFPRGMNFAKAWNEGRGVMTEEQREFFPHLSKNGRLSQNIKPGSRAWGRVNPKNMFSTIVLKLNVPDCRLGYNLHWDDHRPLTTMEARRAQGFPDDEVLLGTPIEGWKLMGNSVARSVALALGLSLREAWLKNNPEDISPPTRVSIALPTTNRQKRPRIEIIVPVTPRRNKHGLVPGGSASDVPMGVIDELAPDSPAKTVRRPVAPNKARRSRFVPESEPVMIKESASAISRHVSSNTSPDSAEASADEISLTNHTFHRFTKSLDSRTSSSRRGEPVSANGGSSTMRHLKQLPRKRPHSMVQRSVENGTERTRKVPRVIIPSRSSSSDPVSRLPHPQYSKEQQLNPSVLTKKLNNVRRDQMRREPNRFGSDDEEDSDIEIMHCRSLTIQASSLTSRVKSRATEPAGNGTSKTKGQVVISLLSDDEDEGLQTTARPSHGSTLPSTTRYVPIDNSKLAAYAQTHRFMNRGKDRNRVTAR</sequence>
<evidence type="ECO:0000259" key="7">
    <source>
        <dbReference type="Pfam" id="PF25423"/>
    </source>
</evidence>
<reference evidence="8 9" key="1">
    <citation type="submission" date="2016-04" db="EMBL/GenBank/DDBJ databases">
        <title>A degradative enzymes factory behind the ericoid mycorrhizal symbiosis.</title>
        <authorList>
            <consortium name="DOE Joint Genome Institute"/>
            <person name="Martino E."/>
            <person name="Morin E."/>
            <person name="Grelet G."/>
            <person name="Kuo A."/>
            <person name="Kohler A."/>
            <person name="Daghino S."/>
            <person name="Barry K."/>
            <person name="Choi C."/>
            <person name="Cichocki N."/>
            <person name="Clum A."/>
            <person name="Copeland A."/>
            <person name="Hainaut M."/>
            <person name="Haridas S."/>
            <person name="Labutti K."/>
            <person name="Lindquist E."/>
            <person name="Lipzen A."/>
            <person name="Khouja H.-R."/>
            <person name="Murat C."/>
            <person name="Ohm R."/>
            <person name="Olson A."/>
            <person name="Spatafora J."/>
            <person name="Veneault-Fourrey C."/>
            <person name="Henrissat B."/>
            <person name="Grigoriev I."/>
            <person name="Martin F."/>
            <person name="Perotto S."/>
        </authorList>
    </citation>
    <scope>NUCLEOTIDE SEQUENCE [LARGE SCALE GENOMIC DNA]</scope>
    <source>
        <strain evidence="8 9">F</strain>
    </source>
</reference>
<dbReference type="PANTHER" id="PTHR10629">
    <property type="entry name" value="CYTOSINE-SPECIFIC METHYLTRANSFERASE"/>
    <property type="match status" value="1"/>
</dbReference>
<evidence type="ECO:0000256" key="5">
    <source>
        <dbReference type="PROSITE-ProRule" id="PRU01016"/>
    </source>
</evidence>
<keyword evidence="4 5" id="KW-0949">S-adenosyl-L-methionine</keyword>
<dbReference type="GO" id="GO:0003677">
    <property type="term" value="F:DNA binding"/>
    <property type="evidence" value="ECO:0007669"/>
    <property type="project" value="TreeGrafter"/>
</dbReference>
<protein>
    <recommendedName>
        <fullName evidence="1">DNA (cytosine-5-)-methyltransferase</fullName>
        <ecNumber evidence="1">2.1.1.37</ecNumber>
    </recommendedName>
</protein>
<dbReference type="Gene3D" id="3.90.120.10">
    <property type="entry name" value="DNA Methylase, subunit A, domain 2"/>
    <property type="match status" value="1"/>
</dbReference>
<dbReference type="GO" id="GO:0003886">
    <property type="term" value="F:DNA (cytosine-5-)-methyltransferase activity"/>
    <property type="evidence" value="ECO:0007669"/>
    <property type="project" value="UniProtKB-EC"/>
</dbReference>
<name>A0A2J6RVN9_HYAVF</name>
<dbReference type="Pfam" id="PF25423">
    <property type="entry name" value="DUF7893"/>
    <property type="match status" value="1"/>
</dbReference>
<keyword evidence="3 5" id="KW-0808">Transferase</keyword>
<evidence type="ECO:0000256" key="4">
    <source>
        <dbReference type="ARBA" id="ARBA00022691"/>
    </source>
</evidence>
<dbReference type="InterPro" id="IPR057215">
    <property type="entry name" value="DUF7893"/>
</dbReference>
<evidence type="ECO:0000313" key="8">
    <source>
        <dbReference type="EMBL" id="PMD42592.1"/>
    </source>
</evidence>
<feature type="compositionally biased region" description="Polar residues" evidence="6">
    <location>
        <begin position="71"/>
        <end position="87"/>
    </location>
</feature>
<feature type="region of interest" description="Disordered" evidence="6">
    <location>
        <begin position="25"/>
        <end position="97"/>
    </location>
</feature>
<dbReference type="GO" id="GO:0005634">
    <property type="term" value="C:nucleus"/>
    <property type="evidence" value="ECO:0007669"/>
    <property type="project" value="TreeGrafter"/>
</dbReference>
<dbReference type="Proteomes" id="UP000235786">
    <property type="component" value="Unassembled WGS sequence"/>
</dbReference>
<dbReference type="STRING" id="1149755.A0A2J6RVN9"/>
<dbReference type="EMBL" id="KZ613943">
    <property type="protein sequence ID" value="PMD42592.1"/>
    <property type="molecule type" value="Genomic_DNA"/>
</dbReference>
<dbReference type="InterPro" id="IPR050390">
    <property type="entry name" value="C5-Methyltransferase"/>
</dbReference>
<feature type="region of interest" description="Disordered" evidence="6">
    <location>
        <begin position="1238"/>
        <end position="1384"/>
    </location>
</feature>
<dbReference type="InterPro" id="IPR018117">
    <property type="entry name" value="C5_DNA_meth_AS"/>
</dbReference>
<feature type="domain" description="DUF7893" evidence="7">
    <location>
        <begin position="294"/>
        <end position="382"/>
    </location>
</feature>
<evidence type="ECO:0000256" key="2">
    <source>
        <dbReference type="ARBA" id="ARBA00022603"/>
    </source>
</evidence>
<feature type="compositionally biased region" description="Acidic residues" evidence="6">
    <location>
        <begin position="58"/>
        <end position="70"/>
    </location>
</feature>
<dbReference type="PROSITE" id="PS00094">
    <property type="entry name" value="C5_MTASE_1"/>
    <property type="match status" value="1"/>
</dbReference>
<dbReference type="EC" id="2.1.1.37" evidence="1"/>
<dbReference type="SUPFAM" id="SSF53335">
    <property type="entry name" value="S-adenosyl-L-methionine-dependent methyltransferases"/>
    <property type="match status" value="1"/>
</dbReference>
<dbReference type="GO" id="GO:0044027">
    <property type="term" value="P:negative regulation of gene expression via chromosomal CpG island methylation"/>
    <property type="evidence" value="ECO:0007669"/>
    <property type="project" value="TreeGrafter"/>
</dbReference>
<keyword evidence="9" id="KW-1185">Reference proteome</keyword>
<evidence type="ECO:0000256" key="1">
    <source>
        <dbReference type="ARBA" id="ARBA00011975"/>
    </source>
</evidence>
<dbReference type="Gene3D" id="3.40.50.150">
    <property type="entry name" value="Vaccinia Virus protein VP39"/>
    <property type="match status" value="1"/>
</dbReference>